<keyword evidence="2" id="KW-1015">Disulfide bond</keyword>
<evidence type="ECO:0000256" key="1">
    <source>
        <dbReference type="ARBA" id="ARBA00007447"/>
    </source>
</evidence>
<comment type="similarity">
    <text evidence="1">Belongs to the peptidase A1 family.</text>
</comment>
<dbReference type="GO" id="GO:0006508">
    <property type="term" value="P:proteolysis"/>
    <property type="evidence" value="ECO:0007669"/>
    <property type="project" value="InterPro"/>
</dbReference>
<protein>
    <submittedName>
        <fullName evidence="5">Unnamed protein product</fullName>
    </submittedName>
</protein>
<evidence type="ECO:0000259" key="4">
    <source>
        <dbReference type="PROSITE" id="PS51767"/>
    </source>
</evidence>
<dbReference type="OrthoDB" id="771136at2759"/>
<feature type="chain" id="PRO_5040840597" evidence="3">
    <location>
        <begin position="23"/>
        <end position="259"/>
    </location>
</feature>
<dbReference type="SUPFAM" id="SSF50630">
    <property type="entry name" value="Acid proteases"/>
    <property type="match status" value="1"/>
</dbReference>
<dbReference type="PANTHER" id="PTHR47966:SF65">
    <property type="entry name" value="ASPARTIC-TYPE ENDOPEPTIDASE"/>
    <property type="match status" value="1"/>
</dbReference>
<organism evidence="5 6">
    <name type="scientific">Ambrosiozyma monospora</name>
    <name type="common">Yeast</name>
    <name type="synonym">Endomycopsis monosporus</name>
    <dbReference type="NCBI Taxonomy" id="43982"/>
    <lineage>
        <taxon>Eukaryota</taxon>
        <taxon>Fungi</taxon>
        <taxon>Dikarya</taxon>
        <taxon>Ascomycota</taxon>
        <taxon>Saccharomycotina</taxon>
        <taxon>Pichiomycetes</taxon>
        <taxon>Pichiales</taxon>
        <taxon>Pichiaceae</taxon>
        <taxon>Ambrosiozyma</taxon>
    </lineage>
</organism>
<evidence type="ECO:0000256" key="3">
    <source>
        <dbReference type="SAM" id="SignalP"/>
    </source>
</evidence>
<accession>A0A9W6Z2R8</accession>
<evidence type="ECO:0000313" key="6">
    <source>
        <dbReference type="Proteomes" id="UP001165063"/>
    </source>
</evidence>
<proteinExistence type="inferred from homology"/>
<feature type="signal peptide" evidence="3">
    <location>
        <begin position="1"/>
        <end position="22"/>
    </location>
</feature>
<keyword evidence="3" id="KW-0732">Signal</keyword>
<keyword evidence="6" id="KW-1185">Reference proteome</keyword>
<dbReference type="InterPro" id="IPR001461">
    <property type="entry name" value="Aspartic_peptidase_A1"/>
</dbReference>
<dbReference type="AlphaFoldDB" id="A0A9W6Z2R8"/>
<dbReference type="PANTHER" id="PTHR47966">
    <property type="entry name" value="BETA-SITE APP-CLEAVING ENZYME, ISOFORM A-RELATED"/>
    <property type="match status" value="1"/>
</dbReference>
<sequence>MSDFTLLVFFYAVLNILNGTEAHPFVFDQDNDLNLDIGFNNNNDETSIPSININNCKKQRHIETISHFDKKDTGSQGFVKLIGEKQTNDLSTKSFWKQVTNNNVNHAVEATLNHVGGITYMMNITIGSTQQPVSVQIDTGSSAFWVINSNNTFCEKTSQGEGQYAIEQQKDNYDNQVNDGSRGNTDNSNRDCSEYGTFDPWQSTSWYPLGTSFHVGHMDGTGANGTWGTDVVNVIGAQIDNVFIAQSDQTNENYGVNKG</sequence>
<name>A0A9W6Z2R8_AMBMO</name>
<evidence type="ECO:0000313" key="5">
    <source>
        <dbReference type="EMBL" id="GMG49510.1"/>
    </source>
</evidence>
<dbReference type="InterPro" id="IPR033121">
    <property type="entry name" value="PEPTIDASE_A1"/>
</dbReference>
<dbReference type="EMBL" id="BSXU01004993">
    <property type="protein sequence ID" value="GMG49510.1"/>
    <property type="molecule type" value="Genomic_DNA"/>
</dbReference>
<dbReference type="GO" id="GO:0004190">
    <property type="term" value="F:aspartic-type endopeptidase activity"/>
    <property type="evidence" value="ECO:0007669"/>
    <property type="project" value="InterPro"/>
</dbReference>
<dbReference type="InterPro" id="IPR021109">
    <property type="entry name" value="Peptidase_aspartic_dom_sf"/>
</dbReference>
<evidence type="ECO:0000256" key="2">
    <source>
        <dbReference type="ARBA" id="ARBA00023157"/>
    </source>
</evidence>
<reference evidence="5" key="1">
    <citation type="submission" date="2023-04" db="EMBL/GenBank/DDBJ databases">
        <title>Ambrosiozyma monospora NBRC 1965.</title>
        <authorList>
            <person name="Ichikawa N."/>
            <person name="Sato H."/>
            <person name="Tonouchi N."/>
        </authorList>
    </citation>
    <scope>NUCLEOTIDE SEQUENCE</scope>
    <source>
        <strain evidence="5">NBRC 1965</strain>
    </source>
</reference>
<comment type="caution">
    <text evidence="5">The sequence shown here is derived from an EMBL/GenBank/DDBJ whole genome shotgun (WGS) entry which is preliminary data.</text>
</comment>
<dbReference type="Gene3D" id="2.40.70.10">
    <property type="entry name" value="Acid Proteases"/>
    <property type="match status" value="1"/>
</dbReference>
<dbReference type="PROSITE" id="PS51767">
    <property type="entry name" value="PEPTIDASE_A1"/>
    <property type="match status" value="1"/>
</dbReference>
<dbReference type="Proteomes" id="UP001165063">
    <property type="component" value="Unassembled WGS sequence"/>
</dbReference>
<feature type="domain" description="Peptidase A1" evidence="4">
    <location>
        <begin position="120"/>
        <end position="259"/>
    </location>
</feature>
<dbReference type="Pfam" id="PF00026">
    <property type="entry name" value="Asp"/>
    <property type="match status" value="1"/>
</dbReference>
<gene>
    <name evidence="5" type="ORF">Amon01_000711700</name>
</gene>